<dbReference type="InterPro" id="IPR019148">
    <property type="entry name" value="Nuclear_protein_DGCR14_ESS-2"/>
</dbReference>
<feature type="region of interest" description="Disordered" evidence="4">
    <location>
        <begin position="402"/>
        <end position="435"/>
    </location>
</feature>
<evidence type="ECO:0000256" key="4">
    <source>
        <dbReference type="SAM" id="MobiDB-lite"/>
    </source>
</evidence>
<dbReference type="PANTHER" id="PTHR12940">
    <property type="entry name" value="ES-2 PROTEIN - RELATED"/>
    <property type="match status" value="1"/>
</dbReference>
<dbReference type="GO" id="GO:0071013">
    <property type="term" value="C:catalytic step 2 spliceosome"/>
    <property type="evidence" value="ECO:0007669"/>
    <property type="project" value="TreeGrafter"/>
</dbReference>
<accession>W2RYZ0</accession>
<dbReference type="AlphaFoldDB" id="W2RYZ0"/>
<proteinExistence type="inferred from homology"/>
<keyword evidence="3" id="KW-0539">Nucleus</keyword>
<dbReference type="VEuPathDB" id="FungiDB:HMPREF1541_05159"/>
<gene>
    <name evidence="5" type="ORF">HMPREF1541_05159</name>
</gene>
<dbReference type="eggNOG" id="KOG2627">
    <property type="taxonomic scope" value="Eukaryota"/>
</dbReference>
<organism evidence="5 6">
    <name type="scientific">Cyphellophora europaea (strain CBS 101466)</name>
    <name type="common">Phialophora europaea</name>
    <dbReference type="NCBI Taxonomy" id="1220924"/>
    <lineage>
        <taxon>Eukaryota</taxon>
        <taxon>Fungi</taxon>
        <taxon>Dikarya</taxon>
        <taxon>Ascomycota</taxon>
        <taxon>Pezizomycotina</taxon>
        <taxon>Eurotiomycetes</taxon>
        <taxon>Chaetothyriomycetidae</taxon>
        <taxon>Chaetothyriales</taxon>
        <taxon>Cyphellophoraceae</taxon>
        <taxon>Cyphellophora</taxon>
    </lineage>
</organism>
<dbReference type="PANTHER" id="PTHR12940:SF0">
    <property type="entry name" value="SPLICING FACTOR ESS-2 HOMOLOG"/>
    <property type="match status" value="1"/>
</dbReference>
<dbReference type="InParanoid" id="W2RYZ0"/>
<sequence>MDATSSSTALLKRTADDVALMPPPPIKKIKRPPKVLDEDDYTDALSEIIARDYFPGLQESRAQQEYLAALDSDNQIWIAEAAHNLRAAIDQKSARTRRVSRDARFDNTGTTPGNTPRATDTPRGYDGSSTPTSVAATEIPETTSKKLDTSIHSISSFQAKYTSEDNASFNDVLDKQNKTRREKHAHHWTSDGRIPTARQLAHRAQEHRLLAEKSQADADAAKHNDRALIPLTSGAVASRPAQPTAWKTSRPDNTFMFLPDSFNESNPSLPTILEQKEAASKAAPKETVHANTRFPSLHTLHSDDDPTPPGRIPPSPSLNTDIIAARGPPASDTEADYTGAGTPRVNGWAFVDDEEPEPEPPTAPTYRDLLAGQAPDSSRPNPFKLSAVQKREALHHRLVEKTAQGKRAKEKETTAAARGLPGTTPRRDGGGNMTPAAQKLMKRLGRTPVREKSDGGVRLRAEDLWTPAARTPRRKAVR</sequence>
<feature type="compositionally biased region" description="Polar residues" evidence="4">
    <location>
        <begin position="107"/>
        <end position="118"/>
    </location>
</feature>
<dbReference type="RefSeq" id="XP_008717722.1">
    <property type="nucleotide sequence ID" value="XM_008719500.1"/>
</dbReference>
<dbReference type="OrthoDB" id="19679at2759"/>
<comment type="subcellular location">
    <subcellularLocation>
        <location evidence="1">Nucleus</location>
    </subcellularLocation>
</comment>
<feature type="region of interest" description="Disordered" evidence="4">
    <location>
        <begin position="1"/>
        <end position="35"/>
    </location>
</feature>
<evidence type="ECO:0000313" key="5">
    <source>
        <dbReference type="EMBL" id="ETN40879.1"/>
    </source>
</evidence>
<dbReference type="STRING" id="1220924.W2RYZ0"/>
<evidence type="ECO:0000256" key="1">
    <source>
        <dbReference type="ARBA" id="ARBA00004123"/>
    </source>
</evidence>
<evidence type="ECO:0000313" key="6">
    <source>
        <dbReference type="Proteomes" id="UP000030752"/>
    </source>
</evidence>
<feature type="region of interest" description="Disordered" evidence="4">
    <location>
        <begin position="92"/>
        <end position="133"/>
    </location>
</feature>
<dbReference type="HOGENOM" id="CLU_024820_0_0_1"/>
<feature type="region of interest" description="Disordered" evidence="4">
    <location>
        <begin position="278"/>
        <end position="337"/>
    </location>
</feature>
<keyword evidence="6" id="KW-1185">Reference proteome</keyword>
<dbReference type="EMBL" id="KB822720">
    <property type="protein sequence ID" value="ETN40879.1"/>
    <property type="molecule type" value="Genomic_DNA"/>
</dbReference>
<comment type="similarity">
    <text evidence="2">Belongs to the ESS2 family.</text>
</comment>
<evidence type="ECO:0008006" key="7">
    <source>
        <dbReference type="Google" id="ProtNLM"/>
    </source>
</evidence>
<reference evidence="5 6" key="1">
    <citation type="submission" date="2013-03" db="EMBL/GenBank/DDBJ databases">
        <title>The Genome Sequence of Phialophora europaea CBS 101466.</title>
        <authorList>
            <consortium name="The Broad Institute Genomics Platform"/>
            <person name="Cuomo C."/>
            <person name="de Hoog S."/>
            <person name="Gorbushina A."/>
            <person name="Walker B."/>
            <person name="Young S.K."/>
            <person name="Zeng Q."/>
            <person name="Gargeya S."/>
            <person name="Fitzgerald M."/>
            <person name="Haas B."/>
            <person name="Abouelleil A."/>
            <person name="Allen A.W."/>
            <person name="Alvarado L."/>
            <person name="Arachchi H.M."/>
            <person name="Berlin A.M."/>
            <person name="Chapman S.B."/>
            <person name="Gainer-Dewar J."/>
            <person name="Goldberg J."/>
            <person name="Griggs A."/>
            <person name="Gujja S."/>
            <person name="Hansen M."/>
            <person name="Howarth C."/>
            <person name="Imamovic A."/>
            <person name="Ireland A."/>
            <person name="Larimer J."/>
            <person name="McCowan C."/>
            <person name="Murphy C."/>
            <person name="Pearson M."/>
            <person name="Poon T.W."/>
            <person name="Priest M."/>
            <person name="Roberts A."/>
            <person name="Saif S."/>
            <person name="Shea T."/>
            <person name="Sisk P."/>
            <person name="Sykes S."/>
            <person name="Wortman J."/>
            <person name="Nusbaum C."/>
            <person name="Birren B."/>
        </authorList>
    </citation>
    <scope>NUCLEOTIDE SEQUENCE [LARGE SCALE GENOMIC DNA]</scope>
    <source>
        <strain evidence="5 6">CBS 101466</strain>
    </source>
</reference>
<feature type="compositionally biased region" description="Basic and acidic residues" evidence="4">
    <location>
        <begin position="278"/>
        <end position="288"/>
    </location>
</feature>
<evidence type="ECO:0000256" key="3">
    <source>
        <dbReference type="ARBA" id="ARBA00023242"/>
    </source>
</evidence>
<feature type="compositionally biased region" description="Pro residues" evidence="4">
    <location>
        <begin position="307"/>
        <end position="316"/>
    </location>
</feature>
<dbReference type="Proteomes" id="UP000030752">
    <property type="component" value="Unassembled WGS sequence"/>
</dbReference>
<name>W2RYZ0_CYPE1</name>
<dbReference type="Pfam" id="PF09751">
    <property type="entry name" value="Es2"/>
    <property type="match status" value="1"/>
</dbReference>
<evidence type="ECO:0000256" key="2">
    <source>
        <dbReference type="ARBA" id="ARBA00009072"/>
    </source>
</evidence>
<dbReference type="GeneID" id="19972498"/>
<protein>
    <recommendedName>
        <fullName evidence="7">Nuclear protein DGCR14</fullName>
    </recommendedName>
</protein>